<proteinExistence type="predicted"/>
<comment type="caution">
    <text evidence="1">The sequence shown here is derived from an EMBL/GenBank/DDBJ whole genome shotgun (WGS) entry which is preliminary data.</text>
</comment>
<keyword evidence="2" id="KW-1185">Reference proteome</keyword>
<name>A0A9P4K758_9PLEO</name>
<evidence type="ECO:0000313" key="2">
    <source>
        <dbReference type="Proteomes" id="UP000800093"/>
    </source>
</evidence>
<dbReference type="OrthoDB" id="10044505at2759"/>
<sequence length="111" mass="11893">MSLMSRPGASWRISQGLVDTYPSDMMNAAGGSKSWVAQKMVGKVSIGDVLRRRIVGVLETGPETSHPNFVELNGTTYGFVPVAALNLTKLDAVDIVNLKEGMKAEKTLKVG</sequence>
<evidence type="ECO:0000313" key="1">
    <source>
        <dbReference type="EMBL" id="KAF2262532.1"/>
    </source>
</evidence>
<accession>A0A9P4K758</accession>
<protein>
    <submittedName>
        <fullName evidence="1">Uncharacterized protein</fullName>
    </submittedName>
</protein>
<reference evidence="2" key="1">
    <citation type="journal article" date="2020" name="Stud. Mycol.">
        <title>101 Dothideomycetes genomes: A test case for predicting lifestyles and emergence of pathogens.</title>
        <authorList>
            <person name="Haridas S."/>
            <person name="Albert R."/>
            <person name="Binder M."/>
            <person name="Bloem J."/>
            <person name="LaButti K."/>
            <person name="Salamov A."/>
            <person name="Andreopoulos B."/>
            <person name="Baker S."/>
            <person name="Barry K."/>
            <person name="Bills G."/>
            <person name="Bluhm B."/>
            <person name="Cannon C."/>
            <person name="Castanera R."/>
            <person name="Culley D."/>
            <person name="Daum C."/>
            <person name="Ezra D."/>
            <person name="Gonzalez J."/>
            <person name="Henrissat B."/>
            <person name="Kuo A."/>
            <person name="Liang C."/>
            <person name="Lipzen A."/>
            <person name="Lutzoni F."/>
            <person name="Magnuson J."/>
            <person name="Mondo S."/>
            <person name="Nolan M."/>
            <person name="Ohm R."/>
            <person name="Pangilinan J."/>
            <person name="Park H.-J."/>
            <person name="Ramirez L."/>
            <person name="Alfaro M."/>
            <person name="Sun H."/>
            <person name="Tritt A."/>
            <person name="Yoshinaga Y."/>
            <person name="Zwiers L.-H."/>
            <person name="Turgeon B."/>
            <person name="Goodwin S."/>
            <person name="Spatafora J."/>
            <person name="Crous P."/>
            <person name="Grigoriev I."/>
        </authorList>
    </citation>
    <scope>NUCLEOTIDE SEQUENCE [LARGE SCALE GENOMIC DNA]</scope>
    <source>
        <strain evidence="2">CBS 304.66</strain>
    </source>
</reference>
<organism evidence="1 2">
    <name type="scientific">Lojkania enalia</name>
    <dbReference type="NCBI Taxonomy" id="147567"/>
    <lineage>
        <taxon>Eukaryota</taxon>
        <taxon>Fungi</taxon>
        <taxon>Dikarya</taxon>
        <taxon>Ascomycota</taxon>
        <taxon>Pezizomycotina</taxon>
        <taxon>Dothideomycetes</taxon>
        <taxon>Pleosporomycetidae</taxon>
        <taxon>Pleosporales</taxon>
        <taxon>Pleosporales incertae sedis</taxon>
        <taxon>Lojkania</taxon>
    </lineage>
</organism>
<dbReference type="Proteomes" id="UP000800093">
    <property type="component" value="Unassembled WGS sequence"/>
</dbReference>
<dbReference type="EMBL" id="ML986639">
    <property type="protein sequence ID" value="KAF2262532.1"/>
    <property type="molecule type" value="Genomic_DNA"/>
</dbReference>
<dbReference type="AlphaFoldDB" id="A0A9P4K758"/>
<gene>
    <name evidence="1" type="ORF">CC78DRAFT_606024</name>
</gene>